<feature type="region of interest" description="Disordered" evidence="1">
    <location>
        <begin position="151"/>
        <end position="176"/>
    </location>
</feature>
<reference evidence="2" key="1">
    <citation type="submission" date="2019-11" db="EMBL/GenBank/DDBJ databases">
        <authorList>
            <person name="Feng L."/>
        </authorList>
    </citation>
    <scope>NUCLEOTIDE SEQUENCE</scope>
    <source>
        <strain evidence="2">AvaginalisLFYP127</strain>
    </source>
</reference>
<accession>A0A6N2T275</accession>
<gene>
    <name evidence="2" type="ORF">AVLFYP127_00447</name>
</gene>
<dbReference type="AlphaFoldDB" id="A0A6N2T275"/>
<dbReference type="EMBL" id="CACRSW010000023">
    <property type="protein sequence ID" value="VYS99644.1"/>
    <property type="molecule type" value="Genomic_DNA"/>
</dbReference>
<protein>
    <submittedName>
        <fullName evidence="2">Uncharacterized protein</fullName>
    </submittedName>
</protein>
<dbReference type="InterPro" id="IPR025580">
    <property type="entry name" value="Gp46"/>
</dbReference>
<dbReference type="RefSeq" id="WP_421721490.1">
    <property type="nucleotide sequence ID" value="NZ_CACRSW010000023.1"/>
</dbReference>
<proteinExistence type="predicted"/>
<organism evidence="2">
    <name type="scientific">Anaerococcus vaginalis</name>
    <dbReference type="NCBI Taxonomy" id="33037"/>
    <lineage>
        <taxon>Bacteria</taxon>
        <taxon>Bacillati</taxon>
        <taxon>Bacillota</taxon>
        <taxon>Tissierellia</taxon>
        <taxon>Tissierellales</taxon>
        <taxon>Peptoniphilaceae</taxon>
        <taxon>Anaerococcus</taxon>
    </lineage>
</organism>
<dbReference type="Pfam" id="PF14265">
    <property type="entry name" value="DUF4355"/>
    <property type="match status" value="1"/>
</dbReference>
<evidence type="ECO:0000256" key="1">
    <source>
        <dbReference type="SAM" id="MobiDB-lite"/>
    </source>
</evidence>
<feature type="compositionally biased region" description="Basic and acidic residues" evidence="1">
    <location>
        <begin position="19"/>
        <end position="37"/>
    </location>
</feature>
<evidence type="ECO:0000313" key="2">
    <source>
        <dbReference type="EMBL" id="VYS99644.1"/>
    </source>
</evidence>
<feature type="region of interest" description="Disordered" evidence="1">
    <location>
        <begin position="1"/>
        <end position="37"/>
    </location>
</feature>
<sequence length="195" mass="22798">MADENKNQVEETTEEIEETKEKKAENKEPEKKYSDEQVDEIIKEKKAKWQKQQDEKIKELEEARKLEKMNEDEKLKYKLEKYEAEIAEYRKKENQSAMAKVAKNMLVEEGFNISDDLVNNLITDEAESTKENVKDFAGMLKDLVEKEVNERLKGKSPEVKKTGVKSSQSQRSEILGIKDAVKRREAMLNHPELFN</sequence>
<name>A0A6N2T275_9FIRM</name>
<feature type="compositionally biased region" description="Basic and acidic residues" evidence="1">
    <location>
        <begin position="151"/>
        <end position="161"/>
    </location>
</feature>